<keyword evidence="2" id="KW-1185">Reference proteome</keyword>
<protein>
    <submittedName>
        <fullName evidence="1">Uncharacterized protein</fullName>
    </submittedName>
</protein>
<organism evidence="1 2">
    <name type="scientific">Lactuca virosa</name>
    <dbReference type="NCBI Taxonomy" id="75947"/>
    <lineage>
        <taxon>Eukaryota</taxon>
        <taxon>Viridiplantae</taxon>
        <taxon>Streptophyta</taxon>
        <taxon>Embryophyta</taxon>
        <taxon>Tracheophyta</taxon>
        <taxon>Spermatophyta</taxon>
        <taxon>Magnoliopsida</taxon>
        <taxon>eudicotyledons</taxon>
        <taxon>Gunneridae</taxon>
        <taxon>Pentapetalae</taxon>
        <taxon>asterids</taxon>
        <taxon>campanulids</taxon>
        <taxon>Asterales</taxon>
        <taxon>Asteraceae</taxon>
        <taxon>Cichorioideae</taxon>
        <taxon>Cichorieae</taxon>
        <taxon>Lactucinae</taxon>
        <taxon>Lactuca</taxon>
    </lineage>
</organism>
<evidence type="ECO:0000313" key="2">
    <source>
        <dbReference type="Proteomes" id="UP001157418"/>
    </source>
</evidence>
<gene>
    <name evidence="1" type="ORF">LVIROSA_LOCUS31701</name>
</gene>
<dbReference type="AlphaFoldDB" id="A0AAU9P6V9"/>
<evidence type="ECO:0000313" key="1">
    <source>
        <dbReference type="EMBL" id="CAH1445973.1"/>
    </source>
</evidence>
<sequence>MESFSVKNFHQVTNSKADIRHKAQNNYVYVPKSGMDLKVSSNFDKIHQNEKGADPVIPFSNNQFDALNDLEDDDRFSYLKEGVGVVDLSYLDDVEQMQVTEGISEYDAKVDANSQ</sequence>
<comment type="caution">
    <text evidence="1">The sequence shown here is derived from an EMBL/GenBank/DDBJ whole genome shotgun (WGS) entry which is preliminary data.</text>
</comment>
<name>A0AAU9P6V9_9ASTR</name>
<dbReference type="EMBL" id="CAKMRJ010005523">
    <property type="protein sequence ID" value="CAH1445973.1"/>
    <property type="molecule type" value="Genomic_DNA"/>
</dbReference>
<accession>A0AAU9P6V9</accession>
<reference evidence="1 2" key="1">
    <citation type="submission" date="2022-01" db="EMBL/GenBank/DDBJ databases">
        <authorList>
            <person name="Xiong W."/>
            <person name="Schranz E."/>
        </authorList>
    </citation>
    <scope>NUCLEOTIDE SEQUENCE [LARGE SCALE GENOMIC DNA]</scope>
</reference>
<proteinExistence type="predicted"/>
<dbReference type="Proteomes" id="UP001157418">
    <property type="component" value="Unassembled WGS sequence"/>
</dbReference>